<dbReference type="EMBL" id="UINC01042749">
    <property type="protein sequence ID" value="SVB45796.1"/>
    <property type="molecule type" value="Genomic_DNA"/>
</dbReference>
<evidence type="ECO:0000259" key="8">
    <source>
        <dbReference type="Pfam" id="PF02108"/>
    </source>
</evidence>
<evidence type="ECO:0000313" key="9">
    <source>
        <dbReference type="EMBL" id="SVB45796.1"/>
    </source>
</evidence>
<evidence type="ECO:0000256" key="4">
    <source>
        <dbReference type="ARBA" id="ARBA00022795"/>
    </source>
</evidence>
<sequence>MIELAEQQKGDIVEPSNGGLKDVRISSESSPFRHVEVLSQEDLQLTEQAAYERGKKEAEANLQQQLDLMKAEYATEKDKELADFCDNIRSDLGGQVPKILESLEKHVINLAADIAMKIVADLPIDKTMVERVVKDALAKAEKEAEIVVLLHPEDLDLLTQGDSELLDKSHGAGKVLFKASSEVTRGGCLLDTHYGIVDARRETKADLLKQAVTA</sequence>
<feature type="domain" description="Flagellar assembly protein FliH/Type III secretion system HrpE" evidence="8">
    <location>
        <begin position="91"/>
        <end position="204"/>
    </location>
</feature>
<evidence type="ECO:0000256" key="1">
    <source>
        <dbReference type="ARBA" id="ARBA00003041"/>
    </source>
</evidence>
<keyword evidence="5" id="KW-0653">Protein transport</keyword>
<evidence type="ECO:0000256" key="6">
    <source>
        <dbReference type="ARBA" id="ARBA00023225"/>
    </source>
</evidence>
<keyword evidence="6" id="KW-1006">Bacterial flagellum protein export</keyword>
<dbReference type="Pfam" id="PF02108">
    <property type="entry name" value="FliH"/>
    <property type="match status" value="1"/>
</dbReference>
<keyword evidence="3" id="KW-0813">Transport</keyword>
<dbReference type="GO" id="GO:0005829">
    <property type="term" value="C:cytosol"/>
    <property type="evidence" value="ECO:0007669"/>
    <property type="project" value="TreeGrafter"/>
</dbReference>
<gene>
    <name evidence="9" type="ORF">METZ01_LOCUS198650</name>
</gene>
<comment type="function">
    <text evidence="1">Needed for flagellar regrowth and assembly.</text>
</comment>
<evidence type="ECO:0000256" key="2">
    <source>
        <dbReference type="ARBA" id="ARBA00006602"/>
    </source>
</evidence>
<name>A0A382E4S9_9ZZZZ</name>
<dbReference type="AlphaFoldDB" id="A0A382E4S9"/>
<dbReference type="InterPro" id="IPR051472">
    <property type="entry name" value="T3SS_Stator/FliH"/>
</dbReference>
<dbReference type="PANTHER" id="PTHR34982">
    <property type="entry name" value="YOP PROTEINS TRANSLOCATION PROTEIN L"/>
    <property type="match status" value="1"/>
</dbReference>
<accession>A0A382E4S9</accession>
<dbReference type="InterPro" id="IPR018035">
    <property type="entry name" value="Flagellar_FliH/T3SS_HrpE"/>
</dbReference>
<dbReference type="GO" id="GO:0044781">
    <property type="term" value="P:bacterial-type flagellum organization"/>
    <property type="evidence" value="ECO:0007669"/>
    <property type="project" value="UniProtKB-KW"/>
</dbReference>
<dbReference type="PANTHER" id="PTHR34982:SF1">
    <property type="entry name" value="FLAGELLAR ASSEMBLY PROTEIN FLIH"/>
    <property type="match status" value="1"/>
</dbReference>
<reference evidence="9" key="1">
    <citation type="submission" date="2018-05" db="EMBL/GenBank/DDBJ databases">
        <authorList>
            <person name="Lanie J.A."/>
            <person name="Ng W.-L."/>
            <person name="Kazmierczak K.M."/>
            <person name="Andrzejewski T.M."/>
            <person name="Davidsen T.M."/>
            <person name="Wayne K.J."/>
            <person name="Tettelin H."/>
            <person name="Glass J.I."/>
            <person name="Rusch D."/>
            <person name="Podicherti R."/>
            <person name="Tsui H.-C.T."/>
            <person name="Winkler M.E."/>
        </authorList>
    </citation>
    <scope>NUCLEOTIDE SEQUENCE</scope>
</reference>
<evidence type="ECO:0000256" key="3">
    <source>
        <dbReference type="ARBA" id="ARBA00022448"/>
    </source>
</evidence>
<comment type="similarity">
    <text evidence="2">Belongs to the FliH family.</text>
</comment>
<feature type="region of interest" description="Disordered" evidence="7">
    <location>
        <begin position="1"/>
        <end position="20"/>
    </location>
</feature>
<proteinExistence type="inferred from homology"/>
<evidence type="ECO:0000256" key="5">
    <source>
        <dbReference type="ARBA" id="ARBA00022927"/>
    </source>
</evidence>
<evidence type="ECO:0000256" key="7">
    <source>
        <dbReference type="SAM" id="MobiDB-lite"/>
    </source>
</evidence>
<dbReference type="GO" id="GO:0015031">
    <property type="term" value="P:protein transport"/>
    <property type="evidence" value="ECO:0007669"/>
    <property type="project" value="UniProtKB-KW"/>
</dbReference>
<protein>
    <recommendedName>
        <fullName evidence="8">Flagellar assembly protein FliH/Type III secretion system HrpE domain-containing protein</fullName>
    </recommendedName>
</protein>
<organism evidence="9">
    <name type="scientific">marine metagenome</name>
    <dbReference type="NCBI Taxonomy" id="408172"/>
    <lineage>
        <taxon>unclassified sequences</taxon>
        <taxon>metagenomes</taxon>
        <taxon>ecological metagenomes</taxon>
    </lineage>
</organism>
<keyword evidence="4" id="KW-1005">Bacterial flagellum biogenesis</keyword>
<feature type="compositionally biased region" description="Basic and acidic residues" evidence="7">
    <location>
        <begin position="1"/>
        <end position="12"/>
    </location>
</feature>